<feature type="region of interest" description="Disordered" evidence="1">
    <location>
        <begin position="1"/>
        <end position="60"/>
    </location>
</feature>
<evidence type="ECO:0000313" key="2">
    <source>
        <dbReference type="EMBL" id="KAF4045444.1"/>
    </source>
</evidence>
<proteinExistence type="predicted"/>
<sequence>MEPRRSTLPAHVSSVPDPTPDDSVEESVQLMLTTSTADDPMGLTTGSLESASSPLFERRSIKPPSDSEILLQAISFSAQSVTTGVALHEASACTQSNLSTVLAPLSSGDGSTESCILKSPIASIPIEPTTDAAVPTNNQLRPPPEEEYDE</sequence>
<evidence type="ECO:0000256" key="1">
    <source>
        <dbReference type="SAM" id="MobiDB-lite"/>
    </source>
</evidence>
<gene>
    <name evidence="2" type="ORF">GN244_ATG02188</name>
</gene>
<evidence type="ECO:0000313" key="3">
    <source>
        <dbReference type="Proteomes" id="UP000602510"/>
    </source>
</evidence>
<feature type="region of interest" description="Disordered" evidence="1">
    <location>
        <begin position="126"/>
        <end position="150"/>
    </location>
</feature>
<dbReference type="EMBL" id="WSZM01000047">
    <property type="protein sequence ID" value="KAF4045444.1"/>
    <property type="molecule type" value="Genomic_DNA"/>
</dbReference>
<dbReference type="AlphaFoldDB" id="A0A833TCI4"/>
<comment type="caution">
    <text evidence="2">The sequence shown here is derived from an EMBL/GenBank/DDBJ whole genome shotgun (WGS) entry which is preliminary data.</text>
</comment>
<accession>A0A833TCI4</accession>
<reference evidence="2" key="1">
    <citation type="submission" date="2020-04" db="EMBL/GenBank/DDBJ databases">
        <title>Hybrid Assembly of Korean Phytophthora infestans isolates.</title>
        <authorList>
            <person name="Prokchorchik M."/>
            <person name="Lee Y."/>
            <person name="Seo J."/>
            <person name="Cho J.-H."/>
            <person name="Park Y.-E."/>
            <person name="Jang D.-C."/>
            <person name="Im J.-S."/>
            <person name="Choi J.-G."/>
            <person name="Park H.-J."/>
            <person name="Lee G.-B."/>
            <person name="Lee Y.-G."/>
            <person name="Hong S.-Y."/>
            <person name="Cho K."/>
            <person name="Sohn K.H."/>
        </authorList>
    </citation>
    <scope>NUCLEOTIDE SEQUENCE</scope>
    <source>
        <strain evidence="2">KR_1_A1</strain>
    </source>
</reference>
<protein>
    <submittedName>
        <fullName evidence="2">Uncharacterized protein</fullName>
    </submittedName>
</protein>
<name>A0A833TCI4_PHYIN</name>
<feature type="compositionally biased region" description="Polar residues" evidence="1">
    <location>
        <begin position="44"/>
        <end position="53"/>
    </location>
</feature>
<dbReference type="Proteomes" id="UP000602510">
    <property type="component" value="Unassembled WGS sequence"/>
</dbReference>
<keyword evidence="3" id="KW-1185">Reference proteome</keyword>
<organism evidence="2 3">
    <name type="scientific">Phytophthora infestans</name>
    <name type="common">Potato late blight agent</name>
    <name type="synonym">Botrytis infestans</name>
    <dbReference type="NCBI Taxonomy" id="4787"/>
    <lineage>
        <taxon>Eukaryota</taxon>
        <taxon>Sar</taxon>
        <taxon>Stramenopiles</taxon>
        <taxon>Oomycota</taxon>
        <taxon>Peronosporomycetes</taxon>
        <taxon>Peronosporales</taxon>
        <taxon>Peronosporaceae</taxon>
        <taxon>Phytophthora</taxon>
    </lineage>
</organism>